<dbReference type="GO" id="GO:0016301">
    <property type="term" value="F:kinase activity"/>
    <property type="evidence" value="ECO:0007669"/>
    <property type="project" value="UniProtKB-KW"/>
</dbReference>
<feature type="compositionally biased region" description="Basic and acidic residues" evidence="1">
    <location>
        <begin position="1"/>
        <end position="21"/>
    </location>
</feature>
<dbReference type="AlphaFoldDB" id="A0A6G0X677"/>
<dbReference type="EMBL" id="VUJU01008111">
    <property type="protein sequence ID" value="KAF0735455.1"/>
    <property type="molecule type" value="Genomic_DNA"/>
</dbReference>
<name>A0A6G0X677_APHCR</name>
<feature type="compositionally biased region" description="Basic and acidic residues" evidence="1">
    <location>
        <begin position="29"/>
        <end position="38"/>
    </location>
</feature>
<evidence type="ECO:0000256" key="1">
    <source>
        <dbReference type="SAM" id="MobiDB-lite"/>
    </source>
</evidence>
<sequence>MNKERNYNRKRDFDNDKREYRNNSPYPYRRNDSVERNYNKRNNSLYFSRLYNRYSRDNSKDNNYNRDRSYSRERKNNYDSSRESSRDRSYDREFITYKYRDDKDRETRGNYKQRSINNDEEKRYTKNRQFSRENSLERVPGKYRRPLVSVNSYLYGTCRDGGEDNLRLWNSVMCLIQSGGSISGPTRWHDIVLGHWTLEL</sequence>
<proteinExistence type="predicted"/>
<evidence type="ECO:0000313" key="2">
    <source>
        <dbReference type="EMBL" id="KAF0735455.1"/>
    </source>
</evidence>
<protein>
    <submittedName>
        <fullName evidence="2">Serine/threonine-protein kinase fray2-like</fullName>
    </submittedName>
</protein>
<organism evidence="2 3">
    <name type="scientific">Aphis craccivora</name>
    <name type="common">Cowpea aphid</name>
    <dbReference type="NCBI Taxonomy" id="307492"/>
    <lineage>
        <taxon>Eukaryota</taxon>
        <taxon>Metazoa</taxon>
        <taxon>Ecdysozoa</taxon>
        <taxon>Arthropoda</taxon>
        <taxon>Hexapoda</taxon>
        <taxon>Insecta</taxon>
        <taxon>Pterygota</taxon>
        <taxon>Neoptera</taxon>
        <taxon>Paraneoptera</taxon>
        <taxon>Hemiptera</taxon>
        <taxon>Sternorrhyncha</taxon>
        <taxon>Aphidomorpha</taxon>
        <taxon>Aphidoidea</taxon>
        <taxon>Aphididae</taxon>
        <taxon>Aphidini</taxon>
        <taxon>Aphis</taxon>
        <taxon>Aphis</taxon>
    </lineage>
</organism>
<reference evidence="2 3" key="1">
    <citation type="submission" date="2019-08" db="EMBL/GenBank/DDBJ databases">
        <title>Whole genome of Aphis craccivora.</title>
        <authorList>
            <person name="Voronova N.V."/>
            <person name="Shulinski R.S."/>
            <person name="Bandarenka Y.V."/>
            <person name="Zhorov D.G."/>
            <person name="Warner D."/>
        </authorList>
    </citation>
    <scope>NUCLEOTIDE SEQUENCE [LARGE SCALE GENOMIC DNA]</scope>
    <source>
        <strain evidence="2">180601</strain>
        <tissue evidence="2">Whole Body</tissue>
    </source>
</reference>
<accession>A0A6G0X677</accession>
<feature type="non-terminal residue" evidence="2">
    <location>
        <position position="200"/>
    </location>
</feature>
<gene>
    <name evidence="2" type="ORF">FWK35_00023554</name>
</gene>
<feature type="region of interest" description="Disordered" evidence="1">
    <location>
        <begin position="1"/>
        <end position="40"/>
    </location>
</feature>
<evidence type="ECO:0000313" key="3">
    <source>
        <dbReference type="Proteomes" id="UP000478052"/>
    </source>
</evidence>
<keyword evidence="2" id="KW-0418">Kinase</keyword>
<keyword evidence="3" id="KW-1185">Reference proteome</keyword>
<feature type="region of interest" description="Disordered" evidence="1">
    <location>
        <begin position="55"/>
        <end position="87"/>
    </location>
</feature>
<dbReference type="OrthoDB" id="6621533at2759"/>
<comment type="caution">
    <text evidence="2">The sequence shown here is derived from an EMBL/GenBank/DDBJ whole genome shotgun (WGS) entry which is preliminary data.</text>
</comment>
<keyword evidence="2" id="KW-0808">Transferase</keyword>
<dbReference type="Proteomes" id="UP000478052">
    <property type="component" value="Unassembled WGS sequence"/>
</dbReference>